<proteinExistence type="predicted"/>
<accession>A0ABS8WYQ2</accession>
<protein>
    <submittedName>
        <fullName evidence="1">Uncharacterized protein</fullName>
    </submittedName>
</protein>
<feature type="non-terminal residue" evidence="1">
    <location>
        <position position="1"/>
    </location>
</feature>
<comment type="caution">
    <text evidence="1">The sequence shown here is derived from an EMBL/GenBank/DDBJ whole genome shotgun (WGS) entry which is preliminary data.</text>
</comment>
<gene>
    <name evidence="1" type="ORF">HAX54_010867</name>
</gene>
<evidence type="ECO:0000313" key="2">
    <source>
        <dbReference type="Proteomes" id="UP000823775"/>
    </source>
</evidence>
<keyword evidence="2" id="KW-1185">Reference proteome</keyword>
<organism evidence="1 2">
    <name type="scientific">Datura stramonium</name>
    <name type="common">Jimsonweed</name>
    <name type="synonym">Common thornapple</name>
    <dbReference type="NCBI Taxonomy" id="4076"/>
    <lineage>
        <taxon>Eukaryota</taxon>
        <taxon>Viridiplantae</taxon>
        <taxon>Streptophyta</taxon>
        <taxon>Embryophyta</taxon>
        <taxon>Tracheophyta</taxon>
        <taxon>Spermatophyta</taxon>
        <taxon>Magnoliopsida</taxon>
        <taxon>eudicotyledons</taxon>
        <taxon>Gunneridae</taxon>
        <taxon>Pentapetalae</taxon>
        <taxon>asterids</taxon>
        <taxon>lamiids</taxon>
        <taxon>Solanales</taxon>
        <taxon>Solanaceae</taxon>
        <taxon>Solanoideae</taxon>
        <taxon>Datureae</taxon>
        <taxon>Datura</taxon>
    </lineage>
</organism>
<dbReference type="Proteomes" id="UP000823775">
    <property type="component" value="Unassembled WGS sequence"/>
</dbReference>
<dbReference type="EMBL" id="JACEIK010016039">
    <property type="protein sequence ID" value="MCE3217173.1"/>
    <property type="molecule type" value="Genomic_DNA"/>
</dbReference>
<name>A0ABS8WYQ2_DATST</name>
<feature type="non-terminal residue" evidence="1">
    <location>
        <position position="75"/>
    </location>
</feature>
<reference evidence="1 2" key="1">
    <citation type="journal article" date="2021" name="BMC Genomics">
        <title>Datura genome reveals duplications of psychoactive alkaloid biosynthetic genes and high mutation rate following tissue culture.</title>
        <authorList>
            <person name="Rajewski A."/>
            <person name="Carter-House D."/>
            <person name="Stajich J."/>
            <person name="Litt A."/>
        </authorList>
    </citation>
    <scope>NUCLEOTIDE SEQUENCE [LARGE SCALE GENOMIC DNA]</scope>
    <source>
        <strain evidence="1">AR-01</strain>
    </source>
</reference>
<sequence>VGDKLGLKRDKLWRKERNSIAEPRLYKEIRVAHLVELQRRNKTAPSLNQALHRRHRKEPHAVEQLLCCELHVTQA</sequence>
<evidence type="ECO:0000313" key="1">
    <source>
        <dbReference type="EMBL" id="MCE3217173.1"/>
    </source>
</evidence>